<dbReference type="InterPro" id="IPR043128">
    <property type="entry name" value="Rev_trsase/Diguanyl_cyclase"/>
</dbReference>
<sequence>MLLLCVPVEVRGSLPAPQKQDRSVPATSVSIDKMKERALSLYKAGNYEQAISIFSTIAKALENRTRENDVSALGRAYTYIAQSYKRLKLRKETAAFYRKALATYKRIDSKRNIARTLNTLAEAERYLGNLDTALNLVMESLRIHGTIDDPEGKAKAHMGASIILRYIENYELSLEHLKLAYAYFKRENDAVGTAKTANEIAHLYVRLASFEEARSFYEVALEYPADQLPPATVATALRELAGIEAIAANYQEARNYANRAMAIYNTQNAPEKKTAVFRIIGDAYKGEDNLTKAIYNYQASLNIANELDNNLFKVKALLPLGETYFQQQDLTESKRAFETALTFSEDLRNKTYRLAALKGLREVSSASGQFQAALEFAEKELALSEQIQLENSEKDLEIAKAKLLSFKLENEVEALKEQTRLDELEIARQNSEIEISRKEQQIANLQLSKERYVKLMLSLVVIVLVSIALILYRSYSMSRRKNAELHYLATHDSLTECFNRRYLFDSLRSLFSESHATSSACLVMIDIDHFKKINDDFGHNAGDDALRGVAHVLRQNISDDDVLARFGGEEFCMVLYNISLKDALTVSEQARSQVESYGFGEIKLTCSIGVTSIELGASSPTELIEQADKALFFSKANGRNQVNAYTAT</sequence>
<dbReference type="PANTHER" id="PTHR45138">
    <property type="entry name" value="REGULATORY COMPONENTS OF SENSORY TRANSDUCTION SYSTEM"/>
    <property type="match status" value="1"/>
</dbReference>
<keyword evidence="6" id="KW-1133">Transmembrane helix</keyword>
<dbReference type="Pfam" id="PF00990">
    <property type="entry name" value="GGDEF"/>
    <property type="match status" value="1"/>
</dbReference>
<dbReference type="InterPro" id="IPR000160">
    <property type="entry name" value="GGDEF_dom"/>
</dbReference>
<keyword evidence="5" id="KW-0175">Coiled coil</keyword>
<dbReference type="EMBL" id="LR812090">
    <property type="protein sequence ID" value="CAB9494887.1"/>
    <property type="molecule type" value="Genomic_DNA"/>
</dbReference>
<evidence type="ECO:0000256" key="1">
    <source>
        <dbReference type="ARBA" id="ARBA00001946"/>
    </source>
</evidence>
<keyword evidence="6" id="KW-0472">Membrane</keyword>
<feature type="repeat" description="TPR" evidence="4">
    <location>
        <begin position="314"/>
        <end position="347"/>
    </location>
</feature>
<name>A0A6T9Y1G3_ALTMA</name>
<gene>
    <name evidence="8" type="ORF">ALFOR1_40265</name>
</gene>
<dbReference type="AlphaFoldDB" id="A0A6T9Y1G3"/>
<dbReference type="NCBIfam" id="TIGR00254">
    <property type="entry name" value="GGDEF"/>
    <property type="match status" value="1"/>
</dbReference>
<keyword evidence="4" id="KW-0802">TPR repeat</keyword>
<feature type="transmembrane region" description="Helical" evidence="6">
    <location>
        <begin position="452"/>
        <end position="472"/>
    </location>
</feature>
<organism evidence="8 9">
    <name type="scientific">Alteromonas macleodii</name>
    <name type="common">Pseudoalteromonas macleodii</name>
    <dbReference type="NCBI Taxonomy" id="28108"/>
    <lineage>
        <taxon>Bacteria</taxon>
        <taxon>Pseudomonadati</taxon>
        <taxon>Pseudomonadota</taxon>
        <taxon>Gammaproteobacteria</taxon>
        <taxon>Alteromonadales</taxon>
        <taxon>Alteromonadaceae</taxon>
        <taxon>Alteromonas/Salinimonas group</taxon>
        <taxon>Alteromonas</taxon>
    </lineage>
</organism>
<feature type="domain" description="GGDEF" evidence="7">
    <location>
        <begin position="518"/>
        <end position="647"/>
    </location>
</feature>
<dbReference type="InterPro" id="IPR011990">
    <property type="entry name" value="TPR-like_helical_dom_sf"/>
</dbReference>
<evidence type="ECO:0000256" key="5">
    <source>
        <dbReference type="SAM" id="Coils"/>
    </source>
</evidence>
<dbReference type="PROSITE" id="PS50887">
    <property type="entry name" value="GGDEF"/>
    <property type="match status" value="1"/>
</dbReference>
<proteinExistence type="predicted"/>
<dbReference type="SUPFAM" id="SSF55073">
    <property type="entry name" value="Nucleotide cyclase"/>
    <property type="match status" value="1"/>
</dbReference>
<dbReference type="PANTHER" id="PTHR45138:SF9">
    <property type="entry name" value="DIGUANYLATE CYCLASE DGCM-RELATED"/>
    <property type="match status" value="1"/>
</dbReference>
<dbReference type="SMART" id="SM00267">
    <property type="entry name" value="GGDEF"/>
    <property type="match status" value="1"/>
</dbReference>
<evidence type="ECO:0000259" key="7">
    <source>
        <dbReference type="PROSITE" id="PS50887"/>
    </source>
</evidence>
<protein>
    <recommendedName>
        <fullName evidence="2">diguanylate cyclase</fullName>
        <ecNumber evidence="2">2.7.7.65</ecNumber>
    </recommendedName>
</protein>
<dbReference type="Gene3D" id="1.25.40.10">
    <property type="entry name" value="Tetratricopeptide repeat domain"/>
    <property type="match status" value="2"/>
</dbReference>
<evidence type="ECO:0000313" key="9">
    <source>
        <dbReference type="Proteomes" id="UP000509458"/>
    </source>
</evidence>
<comment type="cofactor">
    <cofactor evidence="1">
        <name>Mg(2+)</name>
        <dbReference type="ChEBI" id="CHEBI:18420"/>
    </cofactor>
</comment>
<feature type="coiled-coil region" evidence="5">
    <location>
        <begin position="382"/>
        <end position="455"/>
    </location>
</feature>
<keyword evidence="6" id="KW-0812">Transmembrane</keyword>
<dbReference type="FunFam" id="3.30.70.270:FF:000001">
    <property type="entry name" value="Diguanylate cyclase domain protein"/>
    <property type="match status" value="1"/>
</dbReference>
<evidence type="ECO:0000313" key="8">
    <source>
        <dbReference type="EMBL" id="CAB9494887.1"/>
    </source>
</evidence>
<dbReference type="SUPFAM" id="SSF48452">
    <property type="entry name" value="TPR-like"/>
    <property type="match status" value="2"/>
</dbReference>
<evidence type="ECO:0000256" key="4">
    <source>
        <dbReference type="PROSITE-ProRule" id="PRU00339"/>
    </source>
</evidence>
<dbReference type="InterPro" id="IPR029787">
    <property type="entry name" value="Nucleotide_cyclase"/>
</dbReference>
<evidence type="ECO:0000256" key="3">
    <source>
        <dbReference type="ARBA" id="ARBA00034247"/>
    </source>
</evidence>
<dbReference type="InterPro" id="IPR019734">
    <property type="entry name" value="TPR_rpt"/>
</dbReference>
<evidence type="ECO:0000256" key="6">
    <source>
        <dbReference type="SAM" id="Phobius"/>
    </source>
</evidence>
<reference evidence="8 9" key="1">
    <citation type="submission" date="2020-06" db="EMBL/GenBank/DDBJ databases">
        <authorList>
            <person name="Duchaud E."/>
        </authorList>
    </citation>
    <scope>NUCLEOTIDE SEQUENCE [LARGE SCALE GENOMIC DNA]</scope>
    <source>
        <strain evidence="8">Alteromonas fortis</strain>
    </source>
</reference>
<dbReference type="InterPro" id="IPR050469">
    <property type="entry name" value="Diguanylate_Cyclase"/>
</dbReference>
<dbReference type="Proteomes" id="UP000509458">
    <property type="component" value="Chromosome"/>
</dbReference>
<dbReference type="SMART" id="SM00028">
    <property type="entry name" value="TPR"/>
    <property type="match status" value="7"/>
</dbReference>
<comment type="catalytic activity">
    <reaction evidence="3">
        <text>2 GTP = 3',3'-c-di-GMP + 2 diphosphate</text>
        <dbReference type="Rhea" id="RHEA:24898"/>
        <dbReference type="ChEBI" id="CHEBI:33019"/>
        <dbReference type="ChEBI" id="CHEBI:37565"/>
        <dbReference type="ChEBI" id="CHEBI:58805"/>
        <dbReference type="EC" id="2.7.7.65"/>
    </reaction>
</comment>
<evidence type="ECO:0000256" key="2">
    <source>
        <dbReference type="ARBA" id="ARBA00012528"/>
    </source>
</evidence>
<dbReference type="PROSITE" id="PS50005">
    <property type="entry name" value="TPR"/>
    <property type="match status" value="1"/>
</dbReference>
<dbReference type="Gene3D" id="3.30.70.270">
    <property type="match status" value="1"/>
</dbReference>
<dbReference type="CDD" id="cd01949">
    <property type="entry name" value="GGDEF"/>
    <property type="match status" value="1"/>
</dbReference>
<accession>A0A6T9Y1G3</accession>
<dbReference type="GO" id="GO:0052621">
    <property type="term" value="F:diguanylate cyclase activity"/>
    <property type="evidence" value="ECO:0007669"/>
    <property type="project" value="UniProtKB-EC"/>
</dbReference>
<dbReference type="EC" id="2.7.7.65" evidence="2"/>